<feature type="domain" description="HTH hxlR-type" evidence="4">
    <location>
        <begin position="16"/>
        <end position="115"/>
    </location>
</feature>
<evidence type="ECO:0000256" key="1">
    <source>
        <dbReference type="ARBA" id="ARBA00023015"/>
    </source>
</evidence>
<dbReference type="PATRIC" id="fig|1122148.6.peg.502"/>
<comment type="caution">
    <text evidence="5">The sequence shown here is derived from an EMBL/GenBank/DDBJ whole genome shotgun (WGS) entry which is preliminary data.</text>
</comment>
<evidence type="ECO:0000256" key="3">
    <source>
        <dbReference type="ARBA" id="ARBA00023163"/>
    </source>
</evidence>
<dbReference type="Proteomes" id="UP000051565">
    <property type="component" value="Unassembled WGS sequence"/>
</dbReference>
<dbReference type="EMBL" id="JQBT01000032">
    <property type="protein sequence ID" value="KRN79077.1"/>
    <property type="molecule type" value="Genomic_DNA"/>
</dbReference>
<sequence length="115" mass="13198">MMKRQTSKDDETECLCSKFQEAFCILGKKWNGMIIESLLIGDSLRFGEIAKKNETCSDRVLTARLKELQKLKIVVRKTSPESTLIKYELTEKGRGLAPIMTDVHKWADKWCDGDK</sequence>
<accession>A0A0R2JUN9</accession>
<dbReference type="RefSeq" id="WP_054646239.1">
    <property type="nucleotide sequence ID" value="NZ_FUXS01000001.1"/>
</dbReference>
<keyword evidence="6" id="KW-1185">Reference proteome</keyword>
<organism evidence="5 6">
    <name type="scientific">Fructilactobacillus lindneri DSM 20690 = JCM 11027</name>
    <dbReference type="NCBI Taxonomy" id="1122148"/>
    <lineage>
        <taxon>Bacteria</taxon>
        <taxon>Bacillati</taxon>
        <taxon>Bacillota</taxon>
        <taxon>Bacilli</taxon>
        <taxon>Lactobacillales</taxon>
        <taxon>Lactobacillaceae</taxon>
        <taxon>Fructilactobacillus</taxon>
    </lineage>
</organism>
<evidence type="ECO:0000259" key="4">
    <source>
        <dbReference type="PROSITE" id="PS51118"/>
    </source>
</evidence>
<evidence type="ECO:0000313" key="6">
    <source>
        <dbReference type="Proteomes" id="UP000051565"/>
    </source>
</evidence>
<keyword evidence="1" id="KW-0805">Transcription regulation</keyword>
<dbReference type="PANTHER" id="PTHR33204:SF37">
    <property type="entry name" value="HTH-TYPE TRANSCRIPTIONAL REGULATOR YODB"/>
    <property type="match status" value="1"/>
</dbReference>
<dbReference type="PROSITE" id="PS51118">
    <property type="entry name" value="HTH_HXLR"/>
    <property type="match status" value="1"/>
</dbReference>
<dbReference type="STRING" id="53444.AYR59_05860"/>
<name>A0A0R2JUN9_9LACO</name>
<evidence type="ECO:0000256" key="2">
    <source>
        <dbReference type="ARBA" id="ARBA00023125"/>
    </source>
</evidence>
<reference evidence="5 6" key="1">
    <citation type="journal article" date="2015" name="Genome Announc.">
        <title>Expanding the biotechnology potential of lactobacilli through comparative genomics of 213 strains and associated genera.</title>
        <authorList>
            <person name="Sun Z."/>
            <person name="Harris H.M."/>
            <person name="McCann A."/>
            <person name="Guo C."/>
            <person name="Argimon S."/>
            <person name="Zhang W."/>
            <person name="Yang X."/>
            <person name="Jeffery I.B."/>
            <person name="Cooney J.C."/>
            <person name="Kagawa T.F."/>
            <person name="Liu W."/>
            <person name="Song Y."/>
            <person name="Salvetti E."/>
            <person name="Wrobel A."/>
            <person name="Rasinkangas P."/>
            <person name="Parkhill J."/>
            <person name="Rea M.C."/>
            <person name="O'Sullivan O."/>
            <person name="Ritari J."/>
            <person name="Douillard F.P."/>
            <person name="Paul Ross R."/>
            <person name="Yang R."/>
            <person name="Briner A.E."/>
            <person name="Felis G.E."/>
            <person name="de Vos W.M."/>
            <person name="Barrangou R."/>
            <person name="Klaenhammer T.R."/>
            <person name="Caufield P.W."/>
            <person name="Cui Y."/>
            <person name="Zhang H."/>
            <person name="O'Toole P.W."/>
        </authorList>
    </citation>
    <scope>NUCLEOTIDE SEQUENCE [LARGE SCALE GENOMIC DNA]</scope>
    <source>
        <strain evidence="5 6">DSM 20690</strain>
    </source>
</reference>
<keyword evidence="3" id="KW-0804">Transcription</keyword>
<keyword evidence="2" id="KW-0238">DNA-binding</keyword>
<proteinExistence type="predicted"/>
<dbReference type="InterPro" id="IPR036388">
    <property type="entry name" value="WH-like_DNA-bd_sf"/>
</dbReference>
<dbReference type="Gene3D" id="1.10.10.10">
    <property type="entry name" value="Winged helix-like DNA-binding domain superfamily/Winged helix DNA-binding domain"/>
    <property type="match status" value="1"/>
</dbReference>
<dbReference type="InterPro" id="IPR002577">
    <property type="entry name" value="HTH_HxlR"/>
</dbReference>
<protein>
    <submittedName>
        <fullName evidence="5">HTH-type transcriptional regulator YodB</fullName>
    </submittedName>
</protein>
<dbReference type="AlphaFoldDB" id="A0A0R2JUN9"/>
<evidence type="ECO:0000313" key="5">
    <source>
        <dbReference type="EMBL" id="KRN79077.1"/>
    </source>
</evidence>
<dbReference type="SUPFAM" id="SSF46785">
    <property type="entry name" value="Winged helix' DNA-binding domain"/>
    <property type="match status" value="1"/>
</dbReference>
<dbReference type="GO" id="GO:0003677">
    <property type="term" value="F:DNA binding"/>
    <property type="evidence" value="ECO:0007669"/>
    <property type="project" value="UniProtKB-KW"/>
</dbReference>
<dbReference type="Pfam" id="PF01638">
    <property type="entry name" value="HxlR"/>
    <property type="match status" value="1"/>
</dbReference>
<dbReference type="PANTHER" id="PTHR33204">
    <property type="entry name" value="TRANSCRIPTIONAL REGULATOR, MARR FAMILY"/>
    <property type="match status" value="1"/>
</dbReference>
<gene>
    <name evidence="5" type="ORF">IV52_GL000482</name>
</gene>
<dbReference type="InterPro" id="IPR036390">
    <property type="entry name" value="WH_DNA-bd_sf"/>
</dbReference>
<dbReference type="GeneID" id="61250363"/>